<comment type="caution">
    <text evidence="2">The sequence shown here is derived from an EMBL/GenBank/DDBJ whole genome shotgun (WGS) entry which is preliminary data.</text>
</comment>
<dbReference type="PANTHER" id="PTHR43685">
    <property type="entry name" value="GLYCOSYLTRANSFERASE"/>
    <property type="match status" value="1"/>
</dbReference>
<dbReference type="EC" id="2.4.-.-" evidence="2"/>
<name>A0AAP2CEH0_9BACT</name>
<gene>
    <name evidence="2" type="ORF">KI659_02850</name>
</gene>
<evidence type="ECO:0000313" key="2">
    <source>
        <dbReference type="EMBL" id="MBS9522946.1"/>
    </source>
</evidence>
<dbReference type="Pfam" id="PF00535">
    <property type="entry name" value="Glycos_transf_2"/>
    <property type="match status" value="1"/>
</dbReference>
<proteinExistence type="predicted"/>
<dbReference type="InterPro" id="IPR050834">
    <property type="entry name" value="Glycosyltransf_2"/>
</dbReference>
<dbReference type="Proteomes" id="UP001319104">
    <property type="component" value="Unassembled WGS sequence"/>
</dbReference>
<dbReference type="PANTHER" id="PTHR43685:SF11">
    <property type="entry name" value="GLYCOSYLTRANSFERASE TAGX-RELATED"/>
    <property type="match status" value="1"/>
</dbReference>
<accession>A0AAP2CEH0</accession>
<dbReference type="RefSeq" id="WP_213943817.1">
    <property type="nucleotide sequence ID" value="NZ_JAHCMY010000001.1"/>
</dbReference>
<dbReference type="InterPro" id="IPR001173">
    <property type="entry name" value="Glyco_trans_2-like"/>
</dbReference>
<keyword evidence="2" id="KW-0808">Transferase</keyword>
<sequence>MVPLVTVICTCYNQEAYIQSALDSVLAQKGVEVELFVIDNGSRDGSSAEIEKWLAKHPSFPPKLIFRKESINYCKSFNEALRECRGDYLVDLSGDDRLLDGHLSKSIQKLELHPTAAVSFSDALLVKGDTRYRFYDQNRFGPPIKEFGDVYLHVIHQYCISTVTMVFRTEMLKNIGGYDEELVYEDFDVLCRLARLHPFVFSDHVGVEKTLHANAYSQQQYRFRNSEMLWSTLKVCHKIHTMNQNDLENRNLKRRALHEAKHALLSANFKVGWEFFKLAF</sequence>
<dbReference type="AlphaFoldDB" id="A0AAP2CEH0"/>
<organism evidence="2 3">
    <name type="scientific">Litoribacter ruber</name>
    <dbReference type="NCBI Taxonomy" id="702568"/>
    <lineage>
        <taxon>Bacteria</taxon>
        <taxon>Pseudomonadati</taxon>
        <taxon>Bacteroidota</taxon>
        <taxon>Cytophagia</taxon>
        <taxon>Cytophagales</taxon>
        <taxon>Cyclobacteriaceae</taxon>
        <taxon>Litoribacter</taxon>
    </lineage>
</organism>
<protein>
    <submittedName>
        <fullName evidence="2">Glycosyltransferase</fullName>
        <ecNumber evidence="2">2.4.-.-</ecNumber>
    </submittedName>
</protein>
<dbReference type="EMBL" id="JAHCMY010000001">
    <property type="protein sequence ID" value="MBS9522946.1"/>
    <property type="molecule type" value="Genomic_DNA"/>
</dbReference>
<evidence type="ECO:0000313" key="3">
    <source>
        <dbReference type="Proteomes" id="UP001319104"/>
    </source>
</evidence>
<reference evidence="2 3" key="1">
    <citation type="submission" date="2021-05" db="EMBL/GenBank/DDBJ databases">
        <authorList>
            <person name="Zhang Z.D."/>
            <person name="Osman G."/>
        </authorList>
    </citation>
    <scope>NUCLEOTIDE SEQUENCE [LARGE SCALE GENOMIC DNA]</scope>
    <source>
        <strain evidence="2 3">KCTC 32217</strain>
    </source>
</reference>
<keyword evidence="2" id="KW-0328">Glycosyltransferase</keyword>
<dbReference type="InterPro" id="IPR029044">
    <property type="entry name" value="Nucleotide-diphossugar_trans"/>
</dbReference>
<dbReference type="GO" id="GO:0016757">
    <property type="term" value="F:glycosyltransferase activity"/>
    <property type="evidence" value="ECO:0007669"/>
    <property type="project" value="UniProtKB-KW"/>
</dbReference>
<dbReference type="Gene3D" id="3.90.550.10">
    <property type="entry name" value="Spore Coat Polysaccharide Biosynthesis Protein SpsA, Chain A"/>
    <property type="match status" value="1"/>
</dbReference>
<dbReference type="SUPFAM" id="SSF53448">
    <property type="entry name" value="Nucleotide-diphospho-sugar transferases"/>
    <property type="match status" value="1"/>
</dbReference>
<evidence type="ECO:0000259" key="1">
    <source>
        <dbReference type="Pfam" id="PF00535"/>
    </source>
</evidence>
<feature type="domain" description="Glycosyltransferase 2-like" evidence="1">
    <location>
        <begin position="6"/>
        <end position="164"/>
    </location>
</feature>
<keyword evidence="3" id="KW-1185">Reference proteome</keyword>